<keyword evidence="1" id="KW-0472">Membrane</keyword>
<sequence>METSSTTQRRRSRRDYTTVFDGERWVVVRARPRRRTRMPLRGIGVAIVVLFLTKGAVLAYLGPDGHRTRMITLASDSFSHQAQAWLMQSDPLSRFVAAQLRPLMR</sequence>
<name>A0A7C9LLJ1_9RHOB</name>
<reference evidence="2 3" key="1">
    <citation type="submission" date="2019-06" db="EMBL/GenBank/DDBJ databases">
        <title>Enrichment of Autotrophic Halophilic Microorganisms from Red Sea Brine Pool Using Microbial Electrosynthesis System.</title>
        <authorList>
            <person name="Alqahtani M.F."/>
            <person name="Bajracharya S."/>
            <person name="Katuri K.P."/>
            <person name="Ali M."/>
            <person name="Saikaly P.E."/>
        </authorList>
    </citation>
    <scope>NUCLEOTIDE SEQUENCE [LARGE SCALE GENOMIC DNA]</scope>
    <source>
        <strain evidence="2">MES6</strain>
    </source>
</reference>
<feature type="transmembrane region" description="Helical" evidence="1">
    <location>
        <begin position="39"/>
        <end position="61"/>
    </location>
</feature>
<evidence type="ECO:0000313" key="2">
    <source>
        <dbReference type="EMBL" id="MTJ04819.1"/>
    </source>
</evidence>
<dbReference type="RefSeq" id="WP_273249543.1">
    <property type="nucleotide sequence ID" value="NZ_VENJ01000011.1"/>
</dbReference>
<evidence type="ECO:0000313" key="3">
    <source>
        <dbReference type="Proteomes" id="UP000483078"/>
    </source>
</evidence>
<dbReference type="EMBL" id="VENJ01000011">
    <property type="protein sequence ID" value="MTJ04819.1"/>
    <property type="molecule type" value="Genomic_DNA"/>
</dbReference>
<evidence type="ECO:0000256" key="1">
    <source>
        <dbReference type="SAM" id="Phobius"/>
    </source>
</evidence>
<protein>
    <submittedName>
        <fullName evidence="2">Uncharacterized protein</fullName>
    </submittedName>
</protein>
<keyword evidence="1" id="KW-1133">Transmembrane helix</keyword>
<accession>A0A7C9LLJ1</accession>
<organism evidence="2 3">
    <name type="scientific">Sediminimonas qiaohouensis</name>
    <dbReference type="NCBI Taxonomy" id="552061"/>
    <lineage>
        <taxon>Bacteria</taxon>
        <taxon>Pseudomonadati</taxon>
        <taxon>Pseudomonadota</taxon>
        <taxon>Alphaproteobacteria</taxon>
        <taxon>Rhodobacterales</taxon>
        <taxon>Roseobacteraceae</taxon>
        <taxon>Sediminimonas</taxon>
    </lineage>
</organism>
<gene>
    <name evidence="2" type="ORF">FH759_09035</name>
</gene>
<dbReference type="AlphaFoldDB" id="A0A7C9LLJ1"/>
<dbReference type="Proteomes" id="UP000483078">
    <property type="component" value="Unassembled WGS sequence"/>
</dbReference>
<comment type="caution">
    <text evidence="2">The sequence shown here is derived from an EMBL/GenBank/DDBJ whole genome shotgun (WGS) entry which is preliminary data.</text>
</comment>
<proteinExistence type="predicted"/>
<keyword evidence="1" id="KW-0812">Transmembrane</keyword>